<evidence type="ECO:0000313" key="1">
    <source>
        <dbReference type="EMBL" id="KAJ3555457.1"/>
    </source>
</evidence>
<comment type="caution">
    <text evidence="1">The sequence shown here is derived from an EMBL/GenBank/DDBJ whole genome shotgun (WGS) entry which is preliminary data.</text>
</comment>
<dbReference type="Proteomes" id="UP001148662">
    <property type="component" value="Unassembled WGS sequence"/>
</dbReference>
<organism evidence="1 2">
    <name type="scientific">Phlebia brevispora</name>
    <dbReference type="NCBI Taxonomy" id="194682"/>
    <lineage>
        <taxon>Eukaryota</taxon>
        <taxon>Fungi</taxon>
        <taxon>Dikarya</taxon>
        <taxon>Basidiomycota</taxon>
        <taxon>Agaricomycotina</taxon>
        <taxon>Agaricomycetes</taxon>
        <taxon>Polyporales</taxon>
        <taxon>Meruliaceae</taxon>
        <taxon>Phlebia</taxon>
    </lineage>
</organism>
<sequence length="137" mass="15016">MAGVPTATGSIELWLPSTNAHPASRGSVHISSSDPHAPPQIDHNCLNEYDLEAFVCMVKFVDGITHKEPLNSIVLHAAPRTDEQLTQMIKEQCSVMFHPVGTVPMCRKDLGGVVDAEMRVYGTKNLRVGELDKHTRS</sequence>
<name>A0ACC1T8G0_9APHY</name>
<keyword evidence="2" id="KW-1185">Reference proteome</keyword>
<protein>
    <submittedName>
        <fullName evidence="1">Uncharacterized protein</fullName>
    </submittedName>
</protein>
<accession>A0ACC1T8G0</accession>
<proteinExistence type="predicted"/>
<gene>
    <name evidence="1" type="ORF">NM688_g2571</name>
</gene>
<dbReference type="EMBL" id="JANHOG010000330">
    <property type="protein sequence ID" value="KAJ3555457.1"/>
    <property type="molecule type" value="Genomic_DNA"/>
</dbReference>
<reference evidence="1" key="1">
    <citation type="submission" date="2022-07" db="EMBL/GenBank/DDBJ databases">
        <title>Genome Sequence of Phlebia brevispora.</title>
        <authorList>
            <person name="Buettner E."/>
        </authorList>
    </citation>
    <scope>NUCLEOTIDE SEQUENCE</scope>
    <source>
        <strain evidence="1">MPL23</strain>
    </source>
</reference>
<evidence type="ECO:0000313" key="2">
    <source>
        <dbReference type="Proteomes" id="UP001148662"/>
    </source>
</evidence>